<proteinExistence type="predicted"/>
<sequence length="165" mass="17446">MHTLATLPPQSAFSVMTQTIPYSEDGALPQSSLTAPFVMTTATTAWEPPSFPTSNSPPPCTNNICPALNGQTCMDAFGSVYGVLCDQQLTGVAITSLGKKERAREADELDDRSYTGSLNACAASCDQFDKQFCTGVGYRQGVCALYDTILGTVPQTGAIACVRQT</sequence>
<dbReference type="OrthoDB" id="3896123at2759"/>
<protein>
    <submittedName>
        <fullName evidence="1">Uncharacterized protein</fullName>
    </submittedName>
</protein>
<dbReference type="Proteomes" id="UP000503462">
    <property type="component" value="Chromosome 3"/>
</dbReference>
<dbReference type="EMBL" id="CP051141">
    <property type="protein sequence ID" value="QIW99388.1"/>
    <property type="molecule type" value="Genomic_DNA"/>
</dbReference>
<keyword evidence="2" id="KW-1185">Reference proteome</keyword>
<dbReference type="AlphaFoldDB" id="A0A6H0XXP0"/>
<organism evidence="1 2">
    <name type="scientific">Peltaster fructicola</name>
    <dbReference type="NCBI Taxonomy" id="286661"/>
    <lineage>
        <taxon>Eukaryota</taxon>
        <taxon>Fungi</taxon>
        <taxon>Dikarya</taxon>
        <taxon>Ascomycota</taxon>
        <taxon>Pezizomycotina</taxon>
        <taxon>Dothideomycetes</taxon>
        <taxon>Dothideomycetes incertae sedis</taxon>
        <taxon>Peltaster</taxon>
    </lineage>
</organism>
<reference evidence="1 2" key="1">
    <citation type="journal article" date="2016" name="Sci. Rep.">
        <title>Peltaster fructicola genome reveals evolution from an invasive phytopathogen to an ectophytic parasite.</title>
        <authorList>
            <person name="Xu C."/>
            <person name="Chen H."/>
            <person name="Gleason M.L."/>
            <person name="Xu J.R."/>
            <person name="Liu H."/>
            <person name="Zhang R."/>
            <person name="Sun G."/>
        </authorList>
    </citation>
    <scope>NUCLEOTIDE SEQUENCE [LARGE SCALE GENOMIC DNA]</scope>
    <source>
        <strain evidence="1 2">LNHT1506</strain>
    </source>
</reference>
<evidence type="ECO:0000313" key="2">
    <source>
        <dbReference type="Proteomes" id="UP000503462"/>
    </source>
</evidence>
<gene>
    <name evidence="1" type="ORF">AMS68_004906</name>
</gene>
<name>A0A6H0XXP0_9PEZI</name>
<accession>A0A6H0XXP0</accession>
<evidence type="ECO:0000313" key="1">
    <source>
        <dbReference type="EMBL" id="QIW99388.1"/>
    </source>
</evidence>